<dbReference type="PRINTS" id="PR00340">
    <property type="entry name" value="PIIGLNB"/>
</dbReference>
<evidence type="ECO:0000313" key="3">
    <source>
        <dbReference type="EMBL" id="CUV25672.1"/>
    </source>
</evidence>
<evidence type="ECO:0000313" key="6">
    <source>
        <dbReference type="EMBL" id="CUV42754.1"/>
    </source>
</evidence>
<dbReference type="GO" id="GO:0030234">
    <property type="term" value="F:enzyme regulator activity"/>
    <property type="evidence" value="ECO:0007669"/>
    <property type="project" value="InterPro"/>
</dbReference>
<dbReference type="EMBL" id="LN899827">
    <property type="protein sequence ID" value="CUV44906.1"/>
    <property type="molecule type" value="Genomic_DNA"/>
</dbReference>
<dbReference type="GO" id="GO:0006808">
    <property type="term" value="P:regulation of nitrogen utilization"/>
    <property type="evidence" value="ECO:0007669"/>
    <property type="project" value="InterPro"/>
</dbReference>
<dbReference type="EMBL" id="LN899820">
    <property type="protein sequence ID" value="CUV56374.1"/>
    <property type="molecule type" value="Genomic_DNA"/>
</dbReference>
<keyword evidence="10" id="KW-0614">Plasmid</keyword>
<evidence type="ECO:0000313" key="5">
    <source>
        <dbReference type="EMBL" id="CUV36833.1"/>
    </source>
</evidence>
<evidence type="ECO:0000313" key="8">
    <source>
        <dbReference type="EMBL" id="CUV56374.1"/>
    </source>
</evidence>
<gene>
    <name evidence="10" type="ORF">LH706_19765</name>
    <name evidence="2" type="ORF">PSS4_v1_750009</name>
    <name evidence="9" type="ORF">RD1301_v1_3330006</name>
    <name evidence="1" type="ORF">RSP824_20110</name>
    <name evidence="3" type="ORF">RUN1744_v1_1060016</name>
    <name evidence="4" type="ORF">RUN1985_v1_520026</name>
    <name evidence="8" type="ORF">RUN215_v1_770016</name>
    <name evidence="5" type="ORF">TD1301_v1_2510009</name>
    <name evidence="6" type="ORF">TF3108_v1_1540009</name>
    <name evidence="7" type="ORF">TO10_v1_210010</name>
</gene>
<dbReference type="PATRIC" id="fig|305.107.peg.1807"/>
<dbReference type="EMBL" id="LN899824">
    <property type="protein sequence ID" value="CUV29849.1"/>
    <property type="molecule type" value="Genomic_DNA"/>
</dbReference>
<evidence type="ECO:0000313" key="2">
    <source>
        <dbReference type="EMBL" id="CUV18831.1"/>
    </source>
</evidence>
<dbReference type="SMART" id="SM00938">
    <property type="entry name" value="P-II"/>
    <property type="match status" value="1"/>
</dbReference>
<dbReference type="EMBL" id="LN899826">
    <property type="protein sequence ID" value="CUV42754.1"/>
    <property type="molecule type" value="Genomic_DNA"/>
</dbReference>
<dbReference type="EMBL" id="LN899823">
    <property type="protein sequence ID" value="CUV25672.1"/>
    <property type="molecule type" value="Genomic_DNA"/>
</dbReference>
<evidence type="ECO:0000313" key="11">
    <source>
        <dbReference type="Proteomes" id="UP000262427"/>
    </source>
</evidence>
<dbReference type="Gene3D" id="3.30.70.120">
    <property type="match status" value="1"/>
</dbReference>
<dbReference type="AlphaFoldDB" id="A0A0K1ZRP9"/>
<dbReference type="InterPro" id="IPR002187">
    <property type="entry name" value="N-reg_PII"/>
</dbReference>
<sequence>MKEIRIVVRPQLLERMHEALRGCAGFPGMTVGEVSGYPPTASLAGAHSIKEDLTEFVPRVRIEIVASDVLAGQMFDAAVKVLEHGQTGDSAIWMTEVVQATFLHRTG</sequence>
<dbReference type="EMBL" id="CP085044">
    <property type="protein sequence ID" value="UZF17781.1"/>
    <property type="molecule type" value="Genomic_DNA"/>
</dbReference>
<evidence type="ECO:0000313" key="7">
    <source>
        <dbReference type="EMBL" id="CUV44906.1"/>
    </source>
</evidence>
<dbReference type="PROSITE" id="PS51343">
    <property type="entry name" value="PII_GLNB_DOM"/>
    <property type="match status" value="1"/>
</dbReference>
<reference evidence="5" key="1">
    <citation type="submission" date="2015-10" db="EMBL/GenBank/DDBJ databases">
        <authorList>
            <person name="Gilbert D.G."/>
        </authorList>
    </citation>
    <scope>NUCLEOTIDE SEQUENCE</scope>
    <source>
        <strain evidence="5">Phyl III-seqv23</strain>
    </source>
</reference>
<dbReference type="Proteomes" id="UP000262427">
    <property type="component" value="Chromosome MP"/>
</dbReference>
<proteinExistence type="predicted"/>
<name>A0A0K1ZRP9_RALSL</name>
<protein>
    <submittedName>
        <fullName evidence="5">Nitrogen regulatory protein P-II</fullName>
    </submittedName>
    <submittedName>
        <fullName evidence="10">P-II family nitrogen regulator</fullName>
    </submittedName>
</protein>
<reference evidence="10" key="4">
    <citation type="submission" date="2021-10" db="EMBL/GenBank/DDBJ databases">
        <title>Complete genome sequences of five Ralstonia solancearum strains isolated from sunflower.</title>
        <authorList>
            <person name="She X."/>
            <person name="He Z."/>
        </authorList>
    </citation>
    <scope>NUCLEOTIDE SEQUENCE</scope>
    <source>
        <strain evidence="10">RS638</strain>
        <plasmid evidence="10">p1</plasmid>
    </source>
</reference>
<evidence type="ECO:0000313" key="12">
    <source>
        <dbReference type="Proteomes" id="UP001164049"/>
    </source>
</evidence>
<evidence type="ECO:0000313" key="4">
    <source>
        <dbReference type="EMBL" id="CUV29849.1"/>
    </source>
</evidence>
<evidence type="ECO:0000313" key="10">
    <source>
        <dbReference type="EMBL" id="UZF17781.1"/>
    </source>
</evidence>
<dbReference type="EMBL" id="LN899822">
    <property type="protein sequence ID" value="CUV63322.1"/>
    <property type="molecule type" value="Genomic_DNA"/>
</dbReference>
<dbReference type="SUPFAM" id="SSF54913">
    <property type="entry name" value="GlnB-like"/>
    <property type="match status" value="1"/>
</dbReference>
<dbReference type="InterPro" id="IPR011322">
    <property type="entry name" value="N-reg_PII-like_a/b"/>
</dbReference>
<geneLocation type="plasmid" evidence="10 12">
    <name>p1</name>
</geneLocation>
<reference evidence="11" key="3">
    <citation type="submission" date="2018-01" db="EMBL/GenBank/DDBJ databases">
        <title>Raltonia solanacearum P824 infects blueberry.</title>
        <authorList>
            <person name="Bocsanczy A.M."/>
            <person name="Norman D.J."/>
        </authorList>
    </citation>
    <scope>NUCLEOTIDE SEQUENCE [LARGE SCALE GENOMIC DNA]</scope>
    <source>
        <strain evidence="11">P824</strain>
    </source>
</reference>
<dbReference type="EMBL" id="LN899821">
    <property type="protein sequence ID" value="CUV18831.1"/>
    <property type="molecule type" value="Genomic_DNA"/>
</dbReference>
<dbReference type="EMBL" id="LN899825">
    <property type="protein sequence ID" value="CUV36833.1"/>
    <property type="molecule type" value="Genomic_DNA"/>
</dbReference>
<dbReference type="InterPro" id="IPR015867">
    <property type="entry name" value="N-reg_PII/ATP_PRibTrfase_C"/>
</dbReference>
<accession>A0A0K1ZRP9</accession>
<organism evidence="5">
    <name type="scientific">Ralstonia solanacearum</name>
    <name type="common">Pseudomonas solanacearum</name>
    <dbReference type="NCBI Taxonomy" id="305"/>
    <lineage>
        <taxon>Bacteria</taxon>
        <taxon>Pseudomonadati</taxon>
        <taxon>Pseudomonadota</taxon>
        <taxon>Betaproteobacteria</taxon>
        <taxon>Burkholderiales</taxon>
        <taxon>Burkholderiaceae</taxon>
        <taxon>Ralstonia</taxon>
        <taxon>Ralstonia solanacearum species complex</taxon>
    </lineage>
</organism>
<evidence type="ECO:0000313" key="1">
    <source>
        <dbReference type="EMBL" id="AYA48746.1"/>
    </source>
</evidence>
<reference evidence="1" key="2">
    <citation type="submission" date="2018-01" db="EMBL/GenBank/DDBJ databases">
        <title>Ralstonia pseudosolanacearum P824 infects blueberry.</title>
        <authorList>
            <person name="Bocsanczy A.M."/>
            <person name="Norman D.J."/>
        </authorList>
    </citation>
    <scope>NUCLEOTIDE SEQUENCE</scope>
    <source>
        <strain evidence="1">P824</strain>
    </source>
</reference>
<evidence type="ECO:0000313" key="9">
    <source>
        <dbReference type="EMBL" id="CUV63322.1"/>
    </source>
</evidence>
<dbReference type="Pfam" id="PF00543">
    <property type="entry name" value="P-II"/>
    <property type="match status" value="1"/>
</dbReference>
<dbReference type="EMBL" id="CP025742">
    <property type="protein sequence ID" value="AYA48746.1"/>
    <property type="molecule type" value="Genomic_DNA"/>
</dbReference>